<protein>
    <submittedName>
        <fullName evidence="5">ABC transporter ATP-binding protein</fullName>
    </submittedName>
</protein>
<evidence type="ECO:0000256" key="3">
    <source>
        <dbReference type="ARBA" id="ARBA00022840"/>
    </source>
</evidence>
<dbReference type="CDD" id="cd03255">
    <property type="entry name" value="ABC_MJ0796_LolCDE_FtsE"/>
    <property type="match status" value="1"/>
</dbReference>
<dbReference type="SMART" id="SM00382">
    <property type="entry name" value="AAA"/>
    <property type="match status" value="1"/>
</dbReference>
<dbReference type="FunFam" id="3.40.50.300:FF:000032">
    <property type="entry name" value="Export ABC transporter ATP-binding protein"/>
    <property type="match status" value="1"/>
</dbReference>
<dbReference type="InterPro" id="IPR017871">
    <property type="entry name" value="ABC_transporter-like_CS"/>
</dbReference>
<dbReference type="PANTHER" id="PTHR24220:SF674">
    <property type="entry name" value="BACITRACIN EXPORT ATP-BINDING PROTEIN BCEA"/>
    <property type="match status" value="1"/>
</dbReference>
<dbReference type="InterPro" id="IPR015854">
    <property type="entry name" value="ABC_transpr_LolD-like"/>
</dbReference>
<evidence type="ECO:0000313" key="5">
    <source>
        <dbReference type="EMBL" id="HIU96079.1"/>
    </source>
</evidence>
<evidence type="ECO:0000259" key="4">
    <source>
        <dbReference type="PROSITE" id="PS50893"/>
    </source>
</evidence>
<dbReference type="InterPro" id="IPR017911">
    <property type="entry name" value="MacB-like_ATP-bd"/>
</dbReference>
<dbReference type="PROSITE" id="PS50893">
    <property type="entry name" value="ABC_TRANSPORTER_2"/>
    <property type="match status" value="1"/>
</dbReference>
<dbReference type="PROSITE" id="PS00211">
    <property type="entry name" value="ABC_TRANSPORTER_1"/>
    <property type="match status" value="1"/>
</dbReference>
<dbReference type="InterPro" id="IPR003439">
    <property type="entry name" value="ABC_transporter-like_ATP-bd"/>
</dbReference>
<accession>A0A9D1N789</accession>
<dbReference type="AlphaFoldDB" id="A0A9D1N789"/>
<keyword evidence="3 5" id="KW-0067">ATP-binding</keyword>
<comment type="caution">
    <text evidence="5">The sequence shown here is derived from an EMBL/GenBank/DDBJ whole genome shotgun (WGS) entry which is preliminary data.</text>
</comment>
<dbReference type="Pfam" id="PF00005">
    <property type="entry name" value="ABC_tran"/>
    <property type="match status" value="1"/>
</dbReference>
<dbReference type="GO" id="GO:0005524">
    <property type="term" value="F:ATP binding"/>
    <property type="evidence" value="ECO:0007669"/>
    <property type="project" value="UniProtKB-KW"/>
</dbReference>
<name>A0A9D1N789_9FIRM</name>
<evidence type="ECO:0000256" key="1">
    <source>
        <dbReference type="ARBA" id="ARBA00022448"/>
    </source>
</evidence>
<evidence type="ECO:0000313" key="6">
    <source>
        <dbReference type="Proteomes" id="UP000824130"/>
    </source>
</evidence>
<keyword evidence="2" id="KW-0547">Nucleotide-binding</keyword>
<gene>
    <name evidence="5" type="ORF">IAD25_05125</name>
</gene>
<organism evidence="5 6">
    <name type="scientific">Candidatus Allocopromorpha excrementipullorum</name>
    <dbReference type="NCBI Taxonomy" id="2840743"/>
    <lineage>
        <taxon>Bacteria</taxon>
        <taxon>Bacillati</taxon>
        <taxon>Bacillota</taxon>
        <taxon>Clostridia</taxon>
        <taxon>Eubacteriales</taxon>
        <taxon>Eubacteriaceae</taxon>
        <taxon>Eubacteriaceae incertae sedis</taxon>
        <taxon>Candidatus Allocopromorpha</taxon>
    </lineage>
</organism>
<sequence>MLKVNHLYKSYRSGSNVYEVLKDVNFEVRKGEFVAVMGPSGSGKTTLLNCISCFIPHDKGEILLDGTNISGLSESQIARVRNESLGFVFQDFMLLDGLTVFENVCVPKVIKNASYRPMEEKAGKLLKIFGISEIADKYPAEISGGQKQRAAVARALMNDPLLILADEPTGNLDSKSSEAVIGAFASAKKHLGATIFMVTHDSFSASFCDRVIVMKDGRVFREISRTGDRRAFMEQLLGVLSAMNGGDPNDPQ</sequence>
<dbReference type="GO" id="GO:0016887">
    <property type="term" value="F:ATP hydrolysis activity"/>
    <property type="evidence" value="ECO:0007669"/>
    <property type="project" value="InterPro"/>
</dbReference>
<dbReference type="SUPFAM" id="SSF52540">
    <property type="entry name" value="P-loop containing nucleoside triphosphate hydrolases"/>
    <property type="match status" value="1"/>
</dbReference>
<dbReference type="PANTHER" id="PTHR24220">
    <property type="entry name" value="IMPORT ATP-BINDING PROTEIN"/>
    <property type="match status" value="1"/>
</dbReference>
<reference evidence="5" key="1">
    <citation type="submission" date="2020-10" db="EMBL/GenBank/DDBJ databases">
        <authorList>
            <person name="Gilroy R."/>
        </authorList>
    </citation>
    <scope>NUCLEOTIDE SEQUENCE</scope>
    <source>
        <strain evidence="5">ChiSjej4B22-8349</strain>
    </source>
</reference>
<dbReference type="EMBL" id="DVOB01000113">
    <property type="protein sequence ID" value="HIU96079.1"/>
    <property type="molecule type" value="Genomic_DNA"/>
</dbReference>
<dbReference type="Proteomes" id="UP000824130">
    <property type="component" value="Unassembled WGS sequence"/>
</dbReference>
<evidence type="ECO:0000256" key="2">
    <source>
        <dbReference type="ARBA" id="ARBA00022741"/>
    </source>
</evidence>
<dbReference type="GO" id="GO:0022857">
    <property type="term" value="F:transmembrane transporter activity"/>
    <property type="evidence" value="ECO:0007669"/>
    <property type="project" value="TreeGrafter"/>
</dbReference>
<dbReference type="GO" id="GO:0098796">
    <property type="term" value="C:membrane protein complex"/>
    <property type="evidence" value="ECO:0007669"/>
    <property type="project" value="UniProtKB-ARBA"/>
</dbReference>
<keyword evidence="1" id="KW-0813">Transport</keyword>
<dbReference type="InterPro" id="IPR003593">
    <property type="entry name" value="AAA+_ATPase"/>
</dbReference>
<dbReference type="GO" id="GO:0005886">
    <property type="term" value="C:plasma membrane"/>
    <property type="evidence" value="ECO:0007669"/>
    <property type="project" value="TreeGrafter"/>
</dbReference>
<feature type="domain" description="ABC transporter" evidence="4">
    <location>
        <begin position="2"/>
        <end position="241"/>
    </location>
</feature>
<dbReference type="InterPro" id="IPR027417">
    <property type="entry name" value="P-loop_NTPase"/>
</dbReference>
<reference evidence="5" key="2">
    <citation type="journal article" date="2021" name="PeerJ">
        <title>Extensive microbial diversity within the chicken gut microbiome revealed by metagenomics and culture.</title>
        <authorList>
            <person name="Gilroy R."/>
            <person name="Ravi A."/>
            <person name="Getino M."/>
            <person name="Pursley I."/>
            <person name="Horton D.L."/>
            <person name="Alikhan N.F."/>
            <person name="Baker D."/>
            <person name="Gharbi K."/>
            <person name="Hall N."/>
            <person name="Watson M."/>
            <person name="Adriaenssens E.M."/>
            <person name="Foster-Nyarko E."/>
            <person name="Jarju S."/>
            <person name="Secka A."/>
            <person name="Antonio M."/>
            <person name="Oren A."/>
            <person name="Chaudhuri R.R."/>
            <person name="La Ragione R."/>
            <person name="Hildebrand F."/>
            <person name="Pallen M.J."/>
        </authorList>
    </citation>
    <scope>NUCLEOTIDE SEQUENCE</scope>
    <source>
        <strain evidence="5">ChiSjej4B22-8349</strain>
    </source>
</reference>
<proteinExistence type="predicted"/>
<dbReference type="Gene3D" id="3.40.50.300">
    <property type="entry name" value="P-loop containing nucleotide triphosphate hydrolases"/>
    <property type="match status" value="1"/>
</dbReference>